<evidence type="ECO:0000313" key="2">
    <source>
        <dbReference type="EMBL" id="OUS43751.1"/>
    </source>
</evidence>
<dbReference type="AlphaFoldDB" id="Q01D13"/>
<keyword evidence="3" id="KW-1185">Reference proteome</keyword>
<reference evidence="1 3" key="1">
    <citation type="journal article" date="2006" name="Proc. Natl. Acad. Sci. U.S.A.">
        <title>Genome analysis of the smallest free-living eukaryote Ostreococcus tauri unveils many unique features.</title>
        <authorList>
            <person name="Derelle E."/>
            <person name="Ferraz C."/>
            <person name="Rombauts S."/>
            <person name="Rouze P."/>
            <person name="Worden A.Z."/>
            <person name="Robbens S."/>
            <person name="Partensky F."/>
            <person name="Degroeve S."/>
            <person name="Echeynie S."/>
            <person name="Cooke R."/>
            <person name="Saeys Y."/>
            <person name="Wuyts J."/>
            <person name="Jabbari K."/>
            <person name="Bowler C."/>
            <person name="Panaud O."/>
            <person name="Piegu B."/>
            <person name="Ball S.G."/>
            <person name="Ral J.-P."/>
            <person name="Bouget F.-Y."/>
            <person name="Piganeau G."/>
            <person name="De Baets B."/>
            <person name="Picard A."/>
            <person name="Delseny M."/>
            <person name="Demaille J."/>
            <person name="Van de Peer Y."/>
            <person name="Moreau H."/>
        </authorList>
    </citation>
    <scope>NUCLEOTIDE SEQUENCE [LARGE SCALE GENOMIC DNA]</scope>
    <source>
        <strain evidence="1 3">OTTH0595</strain>
    </source>
</reference>
<gene>
    <name evidence="2" type="ORF">BE221DRAFT_207042</name>
    <name evidence="1" type="ORF">OT_ostta03g01450</name>
</gene>
<dbReference type="PANTHER" id="PTHR16216:SF2">
    <property type="entry name" value="DYNEIN AXONEMAL ASSEMBLY FACTOR 5"/>
    <property type="match status" value="1"/>
</dbReference>
<dbReference type="SUPFAM" id="SSF48371">
    <property type="entry name" value="ARM repeat"/>
    <property type="match status" value="1"/>
</dbReference>
<dbReference type="OrthoDB" id="10543566at2759"/>
<sequence length="260" mass="28432">MATLERLLVDASASEAEGLLGEALREAREAEDPASAVEGVVAVGVRHRLGRVRRATLSALADVAREWCDRRDLTFALTGGGSGRVNHFGALTRDVSPHVRAEFVRLCDSLLRDENGEVCAHAPRVLPYVLSALGDDIDDVRRVAEAVSTSSLTNFQDVVCRNLGDMLLPTLAELKNHAESGWSEDIIVRALTLTETMVRVAENRSTQFVPNVCDALLHAWSSTEPGNAKRRRIIKNVRDTLTRSCPDASEYVSAILQFDD</sequence>
<protein>
    <submittedName>
        <fullName evidence="1">Armadillo-type fold</fullName>
    </submittedName>
</protein>
<reference evidence="1" key="2">
    <citation type="journal article" date="2014" name="BMC Genomics">
        <title>An improved genome of the model marine alga Ostreococcus tauri unfolds by assessing Illumina de novo assemblies.</title>
        <authorList>
            <person name="Blanc-Mathieu R."/>
            <person name="Verhelst B."/>
            <person name="Derelle E."/>
            <person name="Rombauts S."/>
            <person name="Bouget F.Y."/>
            <person name="Carre I."/>
            <person name="Chateau A."/>
            <person name="Eyre-Walker A."/>
            <person name="Grimsley N."/>
            <person name="Moreau H."/>
            <person name="Piegu B."/>
            <person name="Rivals E."/>
            <person name="Schackwitz W."/>
            <person name="Van de Peer Y."/>
            <person name="Piganeau G."/>
        </authorList>
    </citation>
    <scope>NUCLEOTIDE SEQUENCE</scope>
    <source>
        <strain evidence="1">RCC4221</strain>
    </source>
</reference>
<name>Q01D13_OSTTA</name>
<dbReference type="InterPro" id="IPR016024">
    <property type="entry name" value="ARM-type_fold"/>
</dbReference>
<dbReference type="InParanoid" id="Q01D13"/>
<dbReference type="KEGG" id="ota:OT_ostta03g01450"/>
<dbReference type="Proteomes" id="UP000009170">
    <property type="component" value="Unassembled WGS sequence"/>
</dbReference>
<accession>A0A454XP95</accession>
<dbReference type="EMBL" id="CAID01000003">
    <property type="protein sequence ID" value="CAL52790.1"/>
    <property type="molecule type" value="Genomic_DNA"/>
</dbReference>
<dbReference type="RefSeq" id="XP_003078050.1">
    <property type="nucleotide sequence ID" value="XM_003078002.1"/>
</dbReference>
<dbReference type="STRING" id="70448.Q01D13"/>
<dbReference type="InterPro" id="IPR052623">
    <property type="entry name" value="DAAF5"/>
</dbReference>
<dbReference type="InterPro" id="IPR011989">
    <property type="entry name" value="ARM-like"/>
</dbReference>
<accession>A0A1Y5I2N3</accession>
<dbReference type="Proteomes" id="UP000195557">
    <property type="component" value="Unassembled WGS sequence"/>
</dbReference>
<proteinExistence type="predicted"/>
<dbReference type="Gene3D" id="1.25.10.10">
    <property type="entry name" value="Leucine-rich Repeat Variant"/>
    <property type="match status" value="1"/>
</dbReference>
<accession>Q01D13</accession>
<evidence type="ECO:0000313" key="3">
    <source>
        <dbReference type="Proteomes" id="UP000009170"/>
    </source>
</evidence>
<dbReference type="OMA" id="CAREECA"/>
<organism evidence="1 3">
    <name type="scientific">Ostreococcus tauri</name>
    <name type="common">Marine green alga</name>
    <dbReference type="NCBI Taxonomy" id="70448"/>
    <lineage>
        <taxon>Eukaryota</taxon>
        <taxon>Viridiplantae</taxon>
        <taxon>Chlorophyta</taxon>
        <taxon>Mamiellophyceae</taxon>
        <taxon>Mamiellales</taxon>
        <taxon>Bathycoccaceae</taxon>
        <taxon>Ostreococcus</taxon>
    </lineage>
</organism>
<dbReference type="EMBL" id="KZ155826">
    <property type="protein sequence ID" value="OUS43751.1"/>
    <property type="molecule type" value="Genomic_DNA"/>
</dbReference>
<dbReference type="GeneID" id="9833758"/>
<evidence type="ECO:0000313" key="1">
    <source>
        <dbReference type="EMBL" id="CAL52790.1"/>
    </source>
</evidence>
<dbReference type="PANTHER" id="PTHR16216">
    <property type="entry name" value="DYNEIN ASSEMBLY FACTOR 5, AXONEMAL"/>
    <property type="match status" value="1"/>
</dbReference>
<reference evidence="2" key="3">
    <citation type="submission" date="2017-04" db="EMBL/GenBank/DDBJ databases">
        <title>Population genomics of picophytoplankton unveils novel chromosome hypervariability.</title>
        <authorList>
            <consortium name="DOE Joint Genome Institute"/>
            <person name="Blanc-Mathieu R."/>
            <person name="Krasovec M."/>
            <person name="Hebrard M."/>
            <person name="Yau S."/>
            <person name="Desgranges E."/>
            <person name="Martin J."/>
            <person name="Schackwitz W."/>
            <person name="Kuo A."/>
            <person name="Salin G."/>
            <person name="Donnadieu C."/>
            <person name="Desdevises Y."/>
            <person name="Sanchez-Ferandin S."/>
            <person name="Moreau H."/>
            <person name="Rivals E."/>
            <person name="Grigoriev I.V."/>
            <person name="Grimsley N."/>
            <person name="Eyre-Walker A."/>
            <person name="Piganeau G."/>
        </authorList>
    </citation>
    <scope>NUCLEOTIDE SEQUENCE [LARGE SCALE GENOMIC DNA]</scope>
    <source>
        <strain evidence="2">RCC 1115</strain>
    </source>
</reference>